<evidence type="ECO:0000313" key="2">
    <source>
        <dbReference type="EMBL" id="KPX22739.1"/>
    </source>
</evidence>
<gene>
    <name evidence="2" type="ORF">ALO70_00217</name>
    <name evidence="4" type="ORF">ALQ39_03253</name>
    <name evidence="3" type="ORF">ALQ86_200054</name>
</gene>
<evidence type="ECO:0000313" key="4">
    <source>
        <dbReference type="EMBL" id="RMO59065.1"/>
    </source>
</evidence>
<dbReference type="PATRIC" id="fig|129137.4.peg.344"/>
<dbReference type="EMBL" id="RBOA01000117">
    <property type="protein sequence ID" value="RMM02400.1"/>
    <property type="molecule type" value="Genomic_DNA"/>
</dbReference>
<dbReference type="EMBL" id="LJQI01000359">
    <property type="protein sequence ID" value="KPX22739.1"/>
    <property type="molecule type" value="Genomic_DNA"/>
</dbReference>
<reference evidence="6 7" key="2">
    <citation type="submission" date="2018-08" db="EMBL/GenBank/DDBJ databases">
        <title>Recombination of ecologically and evolutionarily significant loci maintains genetic cohesion in the Pseudomonas syringae species complex.</title>
        <authorList>
            <person name="Dillon M."/>
            <person name="Thakur S."/>
            <person name="Almeida R.N.D."/>
            <person name="Weir B.S."/>
            <person name="Guttman D.S."/>
        </authorList>
    </citation>
    <scope>NUCLEOTIDE SEQUENCE [LARGE SCALE GENOMIC DNA]</scope>
    <source>
        <strain evidence="4 7">ICMP 4316</strain>
        <strain evidence="3 6">ICMP 8636</strain>
    </source>
</reference>
<evidence type="ECO:0000313" key="6">
    <source>
        <dbReference type="Proteomes" id="UP000272627"/>
    </source>
</evidence>
<dbReference type="EMBL" id="RBPV01000219">
    <property type="protein sequence ID" value="RMO59065.1"/>
    <property type="molecule type" value="Genomic_DNA"/>
</dbReference>
<reference evidence="2 5" key="1">
    <citation type="submission" date="2015-09" db="EMBL/GenBank/DDBJ databases">
        <title>Genome announcement of multiple Pseudomonas syringae strains.</title>
        <authorList>
            <person name="Thakur S."/>
            <person name="Wang P.W."/>
            <person name="Gong Y."/>
            <person name="Weir B.S."/>
            <person name="Guttman D.S."/>
        </authorList>
    </citation>
    <scope>NUCLEOTIDE SEQUENCE [LARGE SCALE GENOMIC DNA]</scope>
    <source>
        <strain evidence="2 5">ICMP4455</strain>
    </source>
</reference>
<keyword evidence="1" id="KW-1133">Transmembrane helix</keyword>
<protein>
    <recommendedName>
        <fullName evidence="8">Methyl-accepting chemotaxis protein</fullName>
    </recommendedName>
</protein>
<evidence type="ECO:0000313" key="5">
    <source>
        <dbReference type="Proteomes" id="UP000050490"/>
    </source>
</evidence>
<accession>A0A0P9SAB4</accession>
<sequence length="38" mass="4039">MNKTLSLATRIGLSFAAILALLILITAIGIHRVAFIDS</sequence>
<evidence type="ECO:0008006" key="8">
    <source>
        <dbReference type="Google" id="ProtNLM"/>
    </source>
</evidence>
<evidence type="ECO:0000313" key="3">
    <source>
        <dbReference type="EMBL" id="RMM02400.1"/>
    </source>
</evidence>
<organism evidence="2 5">
    <name type="scientific">Pseudomonas amygdali pv. eriobotryae</name>
    <dbReference type="NCBI Taxonomy" id="129137"/>
    <lineage>
        <taxon>Bacteria</taxon>
        <taxon>Pseudomonadati</taxon>
        <taxon>Pseudomonadota</taxon>
        <taxon>Gammaproteobacteria</taxon>
        <taxon>Pseudomonadales</taxon>
        <taxon>Pseudomonadaceae</taxon>
        <taxon>Pseudomonas</taxon>
        <taxon>Pseudomonas amygdali</taxon>
    </lineage>
</organism>
<dbReference type="Proteomes" id="UP000272627">
    <property type="component" value="Unassembled WGS sequence"/>
</dbReference>
<evidence type="ECO:0000256" key="1">
    <source>
        <dbReference type="SAM" id="Phobius"/>
    </source>
</evidence>
<keyword evidence="1" id="KW-0812">Transmembrane</keyword>
<evidence type="ECO:0000313" key="7">
    <source>
        <dbReference type="Proteomes" id="UP000275613"/>
    </source>
</evidence>
<proteinExistence type="predicted"/>
<comment type="caution">
    <text evidence="2">The sequence shown here is derived from an EMBL/GenBank/DDBJ whole genome shotgun (WGS) entry which is preliminary data.</text>
</comment>
<name>A0A0P9SAB4_PSEA0</name>
<dbReference type="Proteomes" id="UP000275613">
    <property type="component" value="Unassembled WGS sequence"/>
</dbReference>
<dbReference type="AlphaFoldDB" id="A0A0P9SAB4"/>
<keyword evidence="1" id="KW-0472">Membrane</keyword>
<feature type="transmembrane region" description="Helical" evidence="1">
    <location>
        <begin position="12"/>
        <end position="35"/>
    </location>
</feature>
<dbReference type="Proteomes" id="UP000050490">
    <property type="component" value="Unassembled WGS sequence"/>
</dbReference>